<keyword evidence="2" id="KW-0012">Acyltransferase</keyword>
<dbReference type="PROSITE" id="PS51186">
    <property type="entry name" value="GNAT"/>
    <property type="match status" value="1"/>
</dbReference>
<evidence type="ECO:0000313" key="5">
    <source>
        <dbReference type="Proteomes" id="UP000287746"/>
    </source>
</evidence>
<feature type="domain" description="N-acetyltransferase" evidence="3">
    <location>
        <begin position="1"/>
        <end position="152"/>
    </location>
</feature>
<comment type="caution">
    <text evidence="4">The sequence shown here is derived from an EMBL/GenBank/DDBJ whole genome shotgun (WGS) entry which is preliminary data.</text>
</comment>
<evidence type="ECO:0000313" key="4">
    <source>
        <dbReference type="EMBL" id="RSY88814.1"/>
    </source>
</evidence>
<evidence type="ECO:0000256" key="2">
    <source>
        <dbReference type="ARBA" id="ARBA00023315"/>
    </source>
</evidence>
<sequence>MEIREGELDDPQVIGLLEVHAGGMLANSPPGTCHFLDLSKLKTPDITFLSAWEGETLLGIGAVKQLDGTTGEIKSMRTAEAALGRGVGTAILRHIIGLARERGYAALKLETGTGEAFDAAHALYARHGFAPCPPFADYEATDFNRFFALPLNS</sequence>
<accession>A0A430G7A6</accession>
<dbReference type="InterPro" id="IPR050832">
    <property type="entry name" value="Bact_Acetyltransf"/>
</dbReference>
<reference evidence="4 5" key="1">
    <citation type="submission" date="2018-07" db="EMBL/GenBank/DDBJ databases">
        <title>Genomic and Epidemiologic Investigation of an Indolent Hospital Outbreak.</title>
        <authorList>
            <person name="Johnson R.C."/>
            <person name="Deming C."/>
            <person name="Conlan S."/>
            <person name="Zellmer C.J."/>
            <person name="Michelin A.V."/>
            <person name="Lee-Lin S."/>
            <person name="Thomas P.J."/>
            <person name="Park M."/>
            <person name="Weingarten R.A."/>
            <person name="Less J."/>
            <person name="Dekker J.P."/>
            <person name="Frank K.M."/>
            <person name="Musser K.A."/>
            <person name="Mcquiston J.R."/>
            <person name="Henderson D.K."/>
            <person name="Lau A.F."/>
            <person name="Palmore T.N."/>
            <person name="Segre J.A."/>
        </authorList>
    </citation>
    <scope>NUCLEOTIDE SEQUENCE [LARGE SCALE GENOMIC DNA]</scope>
    <source>
        <strain evidence="4 5">SK-CDC1_0717</strain>
    </source>
</reference>
<dbReference type="PANTHER" id="PTHR43877">
    <property type="entry name" value="AMINOALKYLPHOSPHONATE N-ACETYLTRANSFERASE-RELATED-RELATED"/>
    <property type="match status" value="1"/>
</dbReference>
<proteinExistence type="predicted"/>
<dbReference type="EMBL" id="QQYZ01000003">
    <property type="protein sequence ID" value="RSY88814.1"/>
    <property type="molecule type" value="Genomic_DNA"/>
</dbReference>
<dbReference type="Pfam" id="PF00583">
    <property type="entry name" value="Acetyltransf_1"/>
    <property type="match status" value="1"/>
</dbReference>
<dbReference type="CDD" id="cd04301">
    <property type="entry name" value="NAT_SF"/>
    <property type="match status" value="1"/>
</dbReference>
<dbReference type="PANTHER" id="PTHR43877:SF5">
    <property type="entry name" value="BLL8307 PROTEIN"/>
    <property type="match status" value="1"/>
</dbReference>
<name>A0A430G7A6_9SPHN</name>
<dbReference type="AlphaFoldDB" id="A0A430G7A6"/>
<evidence type="ECO:0000256" key="1">
    <source>
        <dbReference type="ARBA" id="ARBA00022679"/>
    </source>
</evidence>
<dbReference type="GO" id="GO:0016747">
    <property type="term" value="F:acyltransferase activity, transferring groups other than amino-acyl groups"/>
    <property type="evidence" value="ECO:0007669"/>
    <property type="project" value="InterPro"/>
</dbReference>
<organism evidence="4 5">
    <name type="scientific">Sphingomonas koreensis</name>
    <dbReference type="NCBI Taxonomy" id="93064"/>
    <lineage>
        <taxon>Bacteria</taxon>
        <taxon>Pseudomonadati</taxon>
        <taxon>Pseudomonadota</taxon>
        <taxon>Alphaproteobacteria</taxon>
        <taxon>Sphingomonadales</taxon>
        <taxon>Sphingomonadaceae</taxon>
        <taxon>Sphingomonas</taxon>
    </lineage>
</organism>
<dbReference type="InterPro" id="IPR000182">
    <property type="entry name" value="GNAT_dom"/>
</dbReference>
<dbReference type="SUPFAM" id="SSF55729">
    <property type="entry name" value="Acyl-CoA N-acyltransferases (Nat)"/>
    <property type="match status" value="1"/>
</dbReference>
<evidence type="ECO:0000259" key="3">
    <source>
        <dbReference type="PROSITE" id="PS51186"/>
    </source>
</evidence>
<protein>
    <submittedName>
        <fullName evidence="4">GNAT family N-acetyltransferase</fullName>
    </submittedName>
</protein>
<dbReference type="RefSeq" id="WP_126003851.1">
    <property type="nucleotide sequence ID" value="NZ_QQYZ01000003.1"/>
</dbReference>
<dbReference type="Gene3D" id="3.40.630.30">
    <property type="match status" value="1"/>
</dbReference>
<dbReference type="Proteomes" id="UP000287746">
    <property type="component" value="Unassembled WGS sequence"/>
</dbReference>
<gene>
    <name evidence="4" type="ORF">DAH66_05050</name>
</gene>
<dbReference type="InterPro" id="IPR016181">
    <property type="entry name" value="Acyl_CoA_acyltransferase"/>
</dbReference>
<keyword evidence="1 4" id="KW-0808">Transferase</keyword>